<dbReference type="SUPFAM" id="SSF63380">
    <property type="entry name" value="Riboflavin synthase domain-like"/>
    <property type="match status" value="1"/>
</dbReference>
<name>A0A6I6XV72_PSEPU</name>
<feature type="domain" description="FAD-binding FR-type" evidence="12">
    <location>
        <begin position="31"/>
        <end position="139"/>
    </location>
</feature>
<dbReference type="InterPro" id="IPR050415">
    <property type="entry name" value="MRET"/>
</dbReference>
<evidence type="ECO:0000313" key="13">
    <source>
        <dbReference type="EMBL" id="QHG65280.1"/>
    </source>
</evidence>
<dbReference type="GO" id="GO:0046872">
    <property type="term" value="F:metal ion binding"/>
    <property type="evidence" value="ECO:0007669"/>
    <property type="project" value="UniProtKB-KW"/>
</dbReference>
<evidence type="ECO:0000256" key="3">
    <source>
        <dbReference type="ARBA" id="ARBA00022714"/>
    </source>
</evidence>
<dbReference type="Gene3D" id="3.10.20.30">
    <property type="match status" value="1"/>
</dbReference>
<dbReference type="PRINTS" id="PR00371">
    <property type="entry name" value="FPNCR"/>
</dbReference>
<dbReference type="InterPro" id="IPR001041">
    <property type="entry name" value="2Fe-2S_ferredoxin-type"/>
</dbReference>
<dbReference type="PRINTS" id="PR00406">
    <property type="entry name" value="CYTB5RDTASE"/>
</dbReference>
<dbReference type="PROSITE" id="PS51085">
    <property type="entry name" value="2FE2S_FER_2"/>
    <property type="match status" value="1"/>
</dbReference>
<keyword evidence="2" id="KW-0285">Flavoprotein</keyword>
<evidence type="ECO:0000259" key="11">
    <source>
        <dbReference type="PROSITE" id="PS51085"/>
    </source>
</evidence>
<dbReference type="InterPro" id="IPR012675">
    <property type="entry name" value="Beta-grasp_dom_sf"/>
</dbReference>
<dbReference type="InterPro" id="IPR017938">
    <property type="entry name" value="Riboflavin_synthase-like_b-brl"/>
</dbReference>
<evidence type="ECO:0000256" key="4">
    <source>
        <dbReference type="ARBA" id="ARBA00022723"/>
    </source>
</evidence>
<keyword evidence="3" id="KW-0001">2Fe-2S</keyword>
<dbReference type="Pfam" id="PF00111">
    <property type="entry name" value="Fer2"/>
    <property type="match status" value="1"/>
</dbReference>
<evidence type="ECO:0000256" key="10">
    <source>
        <dbReference type="ARBA" id="ARBA00061434"/>
    </source>
</evidence>
<dbReference type="GO" id="GO:0051537">
    <property type="term" value="F:2 iron, 2 sulfur cluster binding"/>
    <property type="evidence" value="ECO:0007669"/>
    <property type="project" value="UniProtKB-KW"/>
</dbReference>
<gene>
    <name evidence="13" type="ORF">C2H86_13060</name>
</gene>
<comment type="cofactor">
    <cofactor evidence="1">
        <name>FAD</name>
        <dbReference type="ChEBI" id="CHEBI:57692"/>
    </cofactor>
</comment>
<comment type="cofactor">
    <cofactor evidence="9">
        <name>[2Fe-2S] cluster</name>
        <dbReference type="ChEBI" id="CHEBI:190135"/>
    </cofactor>
</comment>
<keyword evidence="8" id="KW-0411">Iron-sulfur</keyword>
<dbReference type="PANTHER" id="PTHR47354:SF6">
    <property type="entry name" value="NADH OXIDOREDUCTASE HCR"/>
    <property type="match status" value="1"/>
</dbReference>
<dbReference type="CDD" id="cd06215">
    <property type="entry name" value="FNR_iron_sulfur_binding_1"/>
    <property type="match status" value="1"/>
</dbReference>
<dbReference type="Proteomes" id="UP000464480">
    <property type="component" value="Chromosome"/>
</dbReference>
<dbReference type="InterPro" id="IPR039261">
    <property type="entry name" value="FNR_nucleotide-bd"/>
</dbReference>
<dbReference type="PANTHER" id="PTHR47354">
    <property type="entry name" value="NADH OXIDOREDUCTASE HCR"/>
    <property type="match status" value="1"/>
</dbReference>
<keyword evidence="5" id="KW-0274">FAD</keyword>
<dbReference type="RefSeq" id="WP_159410626.1">
    <property type="nucleotide sequence ID" value="NZ_CP026115.2"/>
</dbReference>
<feature type="domain" description="2Fe-2S ferredoxin-type" evidence="11">
    <location>
        <begin position="294"/>
        <end position="378"/>
    </location>
</feature>
<dbReference type="SUPFAM" id="SSF52343">
    <property type="entry name" value="Ferredoxin reductase-like, C-terminal NADP-linked domain"/>
    <property type="match status" value="1"/>
</dbReference>
<dbReference type="SUPFAM" id="SSF54292">
    <property type="entry name" value="2Fe-2S ferredoxin-like"/>
    <property type="match status" value="1"/>
</dbReference>
<dbReference type="InterPro" id="IPR008333">
    <property type="entry name" value="Cbr1-like_FAD-bd_dom"/>
</dbReference>
<evidence type="ECO:0000256" key="9">
    <source>
        <dbReference type="ARBA" id="ARBA00034078"/>
    </source>
</evidence>
<dbReference type="Gene3D" id="3.40.50.80">
    <property type="entry name" value="Nucleotide-binding domain of ferredoxin-NADP reductase (FNR) module"/>
    <property type="match status" value="1"/>
</dbReference>
<dbReference type="EMBL" id="CP026115">
    <property type="protein sequence ID" value="QHG65280.1"/>
    <property type="molecule type" value="Genomic_DNA"/>
</dbReference>
<keyword evidence="6" id="KW-0560">Oxidoreductase</keyword>
<comment type="similarity">
    <text evidence="10">In the N-terminal section; belongs to the FAD-binding oxidoreductase type 6 family.</text>
</comment>
<evidence type="ECO:0000313" key="14">
    <source>
        <dbReference type="Proteomes" id="UP000464480"/>
    </source>
</evidence>
<evidence type="ECO:0000259" key="12">
    <source>
        <dbReference type="PROSITE" id="PS51384"/>
    </source>
</evidence>
<dbReference type="Pfam" id="PF00175">
    <property type="entry name" value="NAD_binding_1"/>
    <property type="match status" value="1"/>
</dbReference>
<dbReference type="InterPro" id="IPR017927">
    <property type="entry name" value="FAD-bd_FR_type"/>
</dbReference>
<evidence type="ECO:0000256" key="7">
    <source>
        <dbReference type="ARBA" id="ARBA00023004"/>
    </source>
</evidence>
<sequence length="378" mass="40742">MSVLQTITANIASLRADQRFADTDHWAAHGAQWASGESQRIECLNVVSETHDVKTFTFHSPNYHALAYEPGQFLTVSPVIDGSSVSRCYTLSSTPTRPFTFSITVKRVPGGVVSNWLHDNLQPGSALAASGPAGIFTPVAGPARKLLYLSAGSGITPLMAMTRAAADLHADLDIVFVHSARTPKDIIFRDELARLERSMPRLRTLFFCESLGDEPDWAGPLGRLSLEVLQQQIPDFMERAVFTCGPKGYMDAAKGLLTDAGFDLARYHQESFDISAEVQAEPEPATPGQALDTFTVRLARSGRTFTMGADQTVLAAAKKAGAVVPSSCSQGVCGTCKTAVLEGSVEMNHNGGIRQREIDKGLRLLCCSRPTSDLVIDL</sequence>
<keyword evidence="4" id="KW-0479">Metal-binding</keyword>
<dbReference type="InterPro" id="IPR001433">
    <property type="entry name" value="OxRdtase_FAD/NAD-bd"/>
</dbReference>
<evidence type="ECO:0000256" key="2">
    <source>
        <dbReference type="ARBA" id="ARBA00022630"/>
    </source>
</evidence>
<evidence type="ECO:0000256" key="5">
    <source>
        <dbReference type="ARBA" id="ARBA00022827"/>
    </source>
</evidence>
<dbReference type="InterPro" id="IPR001709">
    <property type="entry name" value="Flavoprot_Pyr_Nucl_cyt_Rdtase"/>
</dbReference>
<dbReference type="Pfam" id="PF00970">
    <property type="entry name" value="FAD_binding_6"/>
    <property type="match status" value="1"/>
</dbReference>
<dbReference type="AlphaFoldDB" id="A0A6I6XV72"/>
<dbReference type="InterPro" id="IPR006058">
    <property type="entry name" value="2Fe2S_fd_BS"/>
</dbReference>
<evidence type="ECO:0000256" key="6">
    <source>
        <dbReference type="ARBA" id="ARBA00023002"/>
    </source>
</evidence>
<dbReference type="PROSITE" id="PS51384">
    <property type="entry name" value="FAD_FR"/>
    <property type="match status" value="1"/>
</dbReference>
<dbReference type="Gene3D" id="2.40.30.10">
    <property type="entry name" value="Translation factors"/>
    <property type="match status" value="1"/>
</dbReference>
<keyword evidence="7" id="KW-0408">Iron</keyword>
<protein>
    <submittedName>
        <fullName evidence="13">Hybrid-cluster NAD(P)-dependent oxidoreductase</fullName>
    </submittedName>
</protein>
<accession>A0A6I6XV72</accession>
<evidence type="ECO:0000256" key="8">
    <source>
        <dbReference type="ARBA" id="ARBA00023014"/>
    </source>
</evidence>
<dbReference type="InterPro" id="IPR036010">
    <property type="entry name" value="2Fe-2S_ferredoxin-like_sf"/>
</dbReference>
<organism evidence="13 14">
    <name type="scientific">Pseudomonas putida</name>
    <name type="common">Arthrobacter siderocapsulatus</name>
    <dbReference type="NCBI Taxonomy" id="303"/>
    <lineage>
        <taxon>Bacteria</taxon>
        <taxon>Pseudomonadati</taxon>
        <taxon>Pseudomonadota</taxon>
        <taxon>Gammaproteobacteria</taxon>
        <taxon>Pseudomonadales</taxon>
        <taxon>Pseudomonadaceae</taxon>
        <taxon>Pseudomonas</taxon>
    </lineage>
</organism>
<proteinExistence type="inferred from homology"/>
<dbReference type="PROSITE" id="PS00197">
    <property type="entry name" value="2FE2S_FER_1"/>
    <property type="match status" value="1"/>
</dbReference>
<evidence type="ECO:0000256" key="1">
    <source>
        <dbReference type="ARBA" id="ARBA00001974"/>
    </source>
</evidence>
<dbReference type="CDD" id="cd00207">
    <property type="entry name" value="fer2"/>
    <property type="match status" value="1"/>
</dbReference>
<dbReference type="GO" id="GO:0016491">
    <property type="term" value="F:oxidoreductase activity"/>
    <property type="evidence" value="ECO:0007669"/>
    <property type="project" value="UniProtKB-KW"/>
</dbReference>
<reference evidence="13 14" key="1">
    <citation type="submission" date="2020-02" db="EMBL/GenBank/DDBJ databases">
        <title>Pseudomonas Putida W5 Complete Genome Assembly.</title>
        <authorList>
            <person name="Yuan Z.-C."/>
            <person name="Shaw G.A."/>
            <person name="Cusano A.D."/>
            <person name="Caddey B.J."/>
            <person name="Weselowski B.J."/>
        </authorList>
    </citation>
    <scope>NUCLEOTIDE SEQUENCE [LARGE SCALE GENOMIC DNA]</scope>
    <source>
        <strain evidence="13 14">W5</strain>
    </source>
</reference>